<evidence type="ECO:0000256" key="7">
    <source>
        <dbReference type="ARBA" id="ARBA00023136"/>
    </source>
</evidence>
<keyword evidence="2" id="KW-0673">Quorum sensing</keyword>
<dbReference type="SMART" id="SM00793">
    <property type="entry name" value="AgrB"/>
    <property type="match status" value="1"/>
</dbReference>
<name>A0A4U7J7D6_9FIRM</name>
<sequence length="211" mass="24316">MRFVRKWSYSCAKYLSHMLEEDHQKKAVYYYGFQIAIGSAVKIISLIAASIVFGVLIPALIISISFTLLRKVAGGFHMKTYGKCLVVTIGLFIAAASLAQYTHQYWSVRDIVVLITLTFITGIYLLIKYAPKDSPNRLITDLMERRRFKILSIIYMIIWLILVFVLTMYEMKMYTLALCFSVMLEIFGITPVGHSFFEKIEHRLALERKTS</sequence>
<evidence type="ECO:0000313" key="9">
    <source>
        <dbReference type="Proteomes" id="UP000306409"/>
    </source>
</evidence>
<keyword evidence="9" id="KW-1185">Reference proteome</keyword>
<evidence type="ECO:0000256" key="3">
    <source>
        <dbReference type="ARBA" id="ARBA00022670"/>
    </source>
</evidence>
<keyword evidence="7" id="KW-0472">Membrane</keyword>
<keyword evidence="6" id="KW-1133">Transmembrane helix</keyword>
<organism evidence="8 9">
    <name type="scientific">Ruminiclostridium herbifermentans</name>
    <dbReference type="NCBI Taxonomy" id="2488810"/>
    <lineage>
        <taxon>Bacteria</taxon>
        <taxon>Bacillati</taxon>
        <taxon>Bacillota</taxon>
        <taxon>Clostridia</taxon>
        <taxon>Eubacteriales</taxon>
        <taxon>Oscillospiraceae</taxon>
        <taxon>Ruminiclostridium</taxon>
    </lineage>
</organism>
<dbReference type="Proteomes" id="UP000306409">
    <property type="component" value="Chromosome"/>
</dbReference>
<evidence type="ECO:0000256" key="4">
    <source>
        <dbReference type="ARBA" id="ARBA00022692"/>
    </source>
</evidence>
<protein>
    <submittedName>
        <fullName evidence="8">Accessory gene regulator B family protein</fullName>
    </submittedName>
</protein>
<evidence type="ECO:0000256" key="2">
    <source>
        <dbReference type="ARBA" id="ARBA00022654"/>
    </source>
</evidence>
<dbReference type="GO" id="GO:0006508">
    <property type="term" value="P:proteolysis"/>
    <property type="evidence" value="ECO:0007669"/>
    <property type="project" value="UniProtKB-KW"/>
</dbReference>
<dbReference type="EMBL" id="CP061336">
    <property type="protein sequence ID" value="QNU67306.1"/>
    <property type="molecule type" value="Genomic_DNA"/>
</dbReference>
<dbReference type="RefSeq" id="WP_137699272.1">
    <property type="nucleotide sequence ID" value="NZ_CP061336.1"/>
</dbReference>
<gene>
    <name evidence="8" type="ORF">EHE19_001835</name>
</gene>
<keyword evidence="1" id="KW-1003">Cell membrane</keyword>
<dbReference type="Pfam" id="PF04647">
    <property type="entry name" value="AgrB"/>
    <property type="match status" value="1"/>
</dbReference>
<dbReference type="AlphaFoldDB" id="A0A4U7J7D6"/>
<dbReference type="InterPro" id="IPR006741">
    <property type="entry name" value="AgrB"/>
</dbReference>
<dbReference type="OrthoDB" id="2854767at2"/>
<proteinExistence type="predicted"/>
<dbReference type="GO" id="GO:0009372">
    <property type="term" value="P:quorum sensing"/>
    <property type="evidence" value="ECO:0007669"/>
    <property type="project" value="UniProtKB-KW"/>
</dbReference>
<reference evidence="8 9" key="1">
    <citation type="submission" date="2020-09" db="EMBL/GenBank/DDBJ databases">
        <title>Characterization and genome sequencing of Ruminiclostridium sp. nov. MA18.</title>
        <authorList>
            <person name="Rettenmaier R."/>
            <person name="Kowollik M.-L."/>
            <person name="Liebl W."/>
            <person name="Zverlov V."/>
        </authorList>
    </citation>
    <scope>NUCLEOTIDE SEQUENCE [LARGE SCALE GENOMIC DNA]</scope>
    <source>
        <strain evidence="8 9">MA18</strain>
    </source>
</reference>
<evidence type="ECO:0000256" key="1">
    <source>
        <dbReference type="ARBA" id="ARBA00022475"/>
    </source>
</evidence>
<evidence type="ECO:0000256" key="5">
    <source>
        <dbReference type="ARBA" id="ARBA00022801"/>
    </source>
</evidence>
<evidence type="ECO:0000313" key="8">
    <source>
        <dbReference type="EMBL" id="QNU67306.1"/>
    </source>
</evidence>
<evidence type="ECO:0000256" key="6">
    <source>
        <dbReference type="ARBA" id="ARBA00022989"/>
    </source>
</evidence>
<keyword evidence="4" id="KW-0812">Transmembrane</keyword>
<accession>A0A4U7J7D6</accession>
<keyword evidence="5" id="KW-0378">Hydrolase</keyword>
<dbReference type="GO" id="GO:0016020">
    <property type="term" value="C:membrane"/>
    <property type="evidence" value="ECO:0007669"/>
    <property type="project" value="InterPro"/>
</dbReference>
<dbReference type="GO" id="GO:0008233">
    <property type="term" value="F:peptidase activity"/>
    <property type="evidence" value="ECO:0007669"/>
    <property type="project" value="UniProtKB-KW"/>
</dbReference>
<keyword evidence="3" id="KW-0645">Protease</keyword>
<dbReference type="KEGG" id="rher:EHE19_001835"/>